<gene>
    <name evidence="9" type="ORF">Ahy_B06g081444</name>
</gene>
<dbReference type="SMR" id="A0A444YL47"/>
<evidence type="ECO:0000259" key="8">
    <source>
        <dbReference type="PROSITE" id="PS50811"/>
    </source>
</evidence>
<keyword evidence="10" id="KW-1185">Reference proteome</keyword>
<evidence type="ECO:0000313" key="9">
    <source>
        <dbReference type="EMBL" id="RYR02641.1"/>
    </source>
</evidence>
<dbReference type="PROSITE" id="PS50811">
    <property type="entry name" value="WRKY"/>
    <property type="match status" value="1"/>
</dbReference>
<evidence type="ECO:0000313" key="10">
    <source>
        <dbReference type="Proteomes" id="UP000289738"/>
    </source>
</evidence>
<sequence>MEYTENGEHGLINELIQGKELAKQLCNLLSSSSSSSSKEILIDKILSTYEKALTMLNSDSTITNLINSHSSSSSINGSPSRSDLIDNDEEFKDKPPLKKRKTMPKWTEKVKVCSKTGLEGSLDDGYSWRKYGQKDILRAKFPRGYYRCTYRNVQGCLATKQVQRSDVDPTMIEVNYRGRHTCTQSKHSNKAFPSKTMLPVLEKNQFHKFQNNQPQKQEKMEQTQEEIFNFEPKLELDTNTNITTKDDDIFPWFCYLSPSMGSENGDNDMLLSDSMFLESFSSDIASFISPSTSESDLFCLSPCQFGSSNNNGIVQSSESDITEILSTPTSVTNSPIMDFDMLLDKVDFDTIFPSNTTEYSSS</sequence>
<name>A0A444YL47_ARAHY</name>
<comment type="subcellular location">
    <subcellularLocation>
        <location evidence="1">Nucleus</location>
    </subcellularLocation>
</comment>
<reference evidence="9 10" key="1">
    <citation type="submission" date="2019-01" db="EMBL/GenBank/DDBJ databases">
        <title>Sequencing of cultivated peanut Arachis hypogaea provides insights into genome evolution and oil improvement.</title>
        <authorList>
            <person name="Chen X."/>
        </authorList>
    </citation>
    <scope>NUCLEOTIDE SEQUENCE [LARGE SCALE GENOMIC DNA]</scope>
    <source>
        <strain evidence="10">cv. Fuhuasheng</strain>
        <tissue evidence="9">Leaves</tissue>
    </source>
</reference>
<evidence type="ECO:0000256" key="5">
    <source>
        <dbReference type="ARBA" id="ARBA00023242"/>
    </source>
</evidence>
<proteinExistence type="inferred from homology"/>
<dbReference type="PANTHER" id="PTHR32096">
    <property type="entry name" value="WRKY TRANSCRIPTION FACTOR 30-RELATED-RELATED"/>
    <property type="match status" value="1"/>
</dbReference>
<dbReference type="SUPFAM" id="SSF118290">
    <property type="entry name" value="WRKY DNA-binding domain"/>
    <property type="match status" value="1"/>
</dbReference>
<dbReference type="OrthoDB" id="1888929at2759"/>
<dbReference type="FunFam" id="2.20.25.80:FF:000009">
    <property type="entry name" value="WRKY transcription factor 53"/>
    <property type="match status" value="1"/>
</dbReference>
<dbReference type="STRING" id="3818.A0A444YL47"/>
<evidence type="ECO:0000256" key="1">
    <source>
        <dbReference type="ARBA" id="ARBA00004123"/>
    </source>
</evidence>
<evidence type="ECO:0000256" key="7">
    <source>
        <dbReference type="SAM" id="MobiDB-lite"/>
    </source>
</evidence>
<feature type="region of interest" description="Disordered" evidence="7">
    <location>
        <begin position="68"/>
        <end position="99"/>
    </location>
</feature>
<protein>
    <recommendedName>
        <fullName evidence="8">WRKY domain-containing protein</fullName>
    </recommendedName>
</protein>
<dbReference type="AlphaFoldDB" id="A0A444YL47"/>
<feature type="domain" description="WRKY" evidence="8">
    <location>
        <begin position="117"/>
        <end position="180"/>
    </location>
</feature>
<dbReference type="Pfam" id="PF03106">
    <property type="entry name" value="WRKY"/>
    <property type="match status" value="1"/>
</dbReference>
<accession>A0A444YL47</accession>
<dbReference type="InterPro" id="IPR003657">
    <property type="entry name" value="WRKY_dom"/>
</dbReference>
<dbReference type="GO" id="GO:0000976">
    <property type="term" value="F:transcription cis-regulatory region binding"/>
    <property type="evidence" value="ECO:0007669"/>
    <property type="project" value="TreeGrafter"/>
</dbReference>
<keyword evidence="3" id="KW-0238">DNA-binding</keyword>
<dbReference type="GO" id="GO:0009751">
    <property type="term" value="P:response to salicylic acid"/>
    <property type="evidence" value="ECO:0007669"/>
    <property type="project" value="UniProtKB-ARBA"/>
</dbReference>
<evidence type="ECO:0000256" key="2">
    <source>
        <dbReference type="ARBA" id="ARBA00023015"/>
    </source>
</evidence>
<comment type="caution">
    <text evidence="9">The sequence shown here is derived from an EMBL/GenBank/DDBJ whole genome shotgun (WGS) entry which is preliminary data.</text>
</comment>
<dbReference type="Gene3D" id="2.20.25.80">
    <property type="entry name" value="WRKY domain"/>
    <property type="match status" value="1"/>
</dbReference>
<dbReference type="InterPro" id="IPR036576">
    <property type="entry name" value="WRKY_dom_sf"/>
</dbReference>
<dbReference type="GO" id="GO:0003700">
    <property type="term" value="F:DNA-binding transcription factor activity"/>
    <property type="evidence" value="ECO:0007669"/>
    <property type="project" value="InterPro"/>
</dbReference>
<dbReference type="GO" id="GO:0010193">
    <property type="term" value="P:response to ozone"/>
    <property type="evidence" value="ECO:0007669"/>
    <property type="project" value="UniProtKB-ARBA"/>
</dbReference>
<keyword evidence="2" id="KW-0805">Transcription regulation</keyword>
<dbReference type="InterPro" id="IPR044810">
    <property type="entry name" value="WRKY_plant"/>
</dbReference>
<dbReference type="GO" id="GO:0005634">
    <property type="term" value="C:nucleus"/>
    <property type="evidence" value="ECO:0007669"/>
    <property type="project" value="UniProtKB-SubCell"/>
</dbReference>
<dbReference type="GO" id="GO:0010150">
    <property type="term" value="P:leaf senescence"/>
    <property type="evidence" value="ECO:0007669"/>
    <property type="project" value="UniProtKB-ARBA"/>
</dbReference>
<dbReference type="GO" id="GO:0042542">
    <property type="term" value="P:response to hydrogen peroxide"/>
    <property type="evidence" value="ECO:0007669"/>
    <property type="project" value="UniProtKB-ARBA"/>
</dbReference>
<dbReference type="Gramene" id="arahy.Tifrunner.gnm2.ann2.Ah16g156000.1">
    <property type="protein sequence ID" value="arahy.Tifrunner.gnm2.ann2.Ah16g156000.1-CDS"/>
    <property type="gene ID" value="arahy.Tifrunner.gnm2.ann2.Ah16g156000"/>
</dbReference>
<evidence type="ECO:0000256" key="4">
    <source>
        <dbReference type="ARBA" id="ARBA00023163"/>
    </source>
</evidence>
<keyword evidence="5" id="KW-0539">Nucleus</keyword>
<dbReference type="EMBL" id="SDMP01000016">
    <property type="protein sequence ID" value="RYR02641.1"/>
    <property type="molecule type" value="Genomic_DNA"/>
</dbReference>
<keyword evidence="4" id="KW-0804">Transcription</keyword>
<dbReference type="Proteomes" id="UP000289738">
    <property type="component" value="Chromosome B06"/>
</dbReference>
<evidence type="ECO:0000256" key="6">
    <source>
        <dbReference type="ARBA" id="ARBA00060850"/>
    </source>
</evidence>
<dbReference type="SMART" id="SM00774">
    <property type="entry name" value="WRKY"/>
    <property type="match status" value="1"/>
</dbReference>
<feature type="compositionally biased region" description="Low complexity" evidence="7">
    <location>
        <begin position="68"/>
        <end position="82"/>
    </location>
</feature>
<organism evidence="9 10">
    <name type="scientific">Arachis hypogaea</name>
    <name type="common">Peanut</name>
    <dbReference type="NCBI Taxonomy" id="3818"/>
    <lineage>
        <taxon>Eukaryota</taxon>
        <taxon>Viridiplantae</taxon>
        <taxon>Streptophyta</taxon>
        <taxon>Embryophyta</taxon>
        <taxon>Tracheophyta</taxon>
        <taxon>Spermatophyta</taxon>
        <taxon>Magnoliopsida</taxon>
        <taxon>eudicotyledons</taxon>
        <taxon>Gunneridae</taxon>
        <taxon>Pentapetalae</taxon>
        <taxon>rosids</taxon>
        <taxon>fabids</taxon>
        <taxon>Fabales</taxon>
        <taxon>Fabaceae</taxon>
        <taxon>Papilionoideae</taxon>
        <taxon>50 kb inversion clade</taxon>
        <taxon>dalbergioids sensu lato</taxon>
        <taxon>Dalbergieae</taxon>
        <taxon>Pterocarpus clade</taxon>
        <taxon>Arachis</taxon>
    </lineage>
</organism>
<evidence type="ECO:0000256" key="3">
    <source>
        <dbReference type="ARBA" id="ARBA00023125"/>
    </source>
</evidence>
<comment type="similarity">
    <text evidence="6">Belongs to the WRKY group III family.</text>
</comment>
<dbReference type="PANTHER" id="PTHR32096:SF133">
    <property type="entry name" value="WRKY TRANSCRIPTION FACTOR 41-RELATED"/>
    <property type="match status" value="1"/>
</dbReference>